<dbReference type="SUPFAM" id="SSF52047">
    <property type="entry name" value="RNI-like"/>
    <property type="match status" value="1"/>
</dbReference>
<feature type="signal peptide" evidence="1">
    <location>
        <begin position="1"/>
        <end position="21"/>
    </location>
</feature>
<sequence length="145" mass="16936">MYKKYLIKILFLIYLATLTQAKDACSTLLKYFGPEPEDYIVVASLMKMEKLIISDKDFDLIFSHTTIDTLHQINGRLNKLNDLKDLTIHSYKGHIEKGILSGLNKLERLNIQYTYLSNDNMKEIIALPNLKELYFYNPEFESDFS</sequence>
<dbReference type="InterPro" id="IPR032675">
    <property type="entry name" value="LRR_dom_sf"/>
</dbReference>
<evidence type="ECO:0000313" key="3">
    <source>
        <dbReference type="Proteomes" id="UP000193944"/>
    </source>
</evidence>
<feature type="chain" id="PRO_5013322275" description="RNI-like protein" evidence="1">
    <location>
        <begin position="22"/>
        <end position="145"/>
    </location>
</feature>
<evidence type="ECO:0000313" key="2">
    <source>
        <dbReference type="EMBL" id="ORX79342.1"/>
    </source>
</evidence>
<organism evidence="2 3">
    <name type="scientific">Anaeromyces robustus</name>
    <dbReference type="NCBI Taxonomy" id="1754192"/>
    <lineage>
        <taxon>Eukaryota</taxon>
        <taxon>Fungi</taxon>
        <taxon>Fungi incertae sedis</taxon>
        <taxon>Chytridiomycota</taxon>
        <taxon>Chytridiomycota incertae sedis</taxon>
        <taxon>Neocallimastigomycetes</taxon>
        <taxon>Neocallimastigales</taxon>
        <taxon>Neocallimastigaceae</taxon>
        <taxon>Anaeromyces</taxon>
    </lineage>
</organism>
<dbReference type="EMBL" id="MCFG01000179">
    <property type="protein sequence ID" value="ORX79342.1"/>
    <property type="molecule type" value="Genomic_DNA"/>
</dbReference>
<proteinExistence type="predicted"/>
<reference evidence="2 3" key="2">
    <citation type="submission" date="2016-08" db="EMBL/GenBank/DDBJ databases">
        <title>Pervasive Adenine N6-methylation of Active Genes in Fungi.</title>
        <authorList>
            <consortium name="DOE Joint Genome Institute"/>
            <person name="Mondo S.J."/>
            <person name="Dannebaum R.O."/>
            <person name="Kuo R.C."/>
            <person name="Labutti K."/>
            <person name="Haridas S."/>
            <person name="Kuo A."/>
            <person name="Salamov A."/>
            <person name="Ahrendt S.R."/>
            <person name="Lipzen A."/>
            <person name="Sullivan W."/>
            <person name="Andreopoulos W.B."/>
            <person name="Clum A."/>
            <person name="Lindquist E."/>
            <person name="Daum C."/>
            <person name="Ramamoorthy G.K."/>
            <person name="Gryganskyi A."/>
            <person name="Culley D."/>
            <person name="Magnuson J.K."/>
            <person name="James T.Y."/>
            <person name="O'Malley M.A."/>
            <person name="Stajich J.E."/>
            <person name="Spatafora J.W."/>
            <person name="Visel A."/>
            <person name="Grigoriev I.V."/>
        </authorList>
    </citation>
    <scope>NUCLEOTIDE SEQUENCE [LARGE SCALE GENOMIC DNA]</scope>
    <source>
        <strain evidence="2 3">S4</strain>
    </source>
</reference>
<keyword evidence="1" id="KW-0732">Signal</keyword>
<evidence type="ECO:0008006" key="4">
    <source>
        <dbReference type="Google" id="ProtNLM"/>
    </source>
</evidence>
<dbReference type="Proteomes" id="UP000193944">
    <property type="component" value="Unassembled WGS sequence"/>
</dbReference>
<evidence type="ECO:0000256" key="1">
    <source>
        <dbReference type="SAM" id="SignalP"/>
    </source>
</evidence>
<accession>A0A1Y1X0W9</accession>
<comment type="caution">
    <text evidence="2">The sequence shown here is derived from an EMBL/GenBank/DDBJ whole genome shotgun (WGS) entry which is preliminary data.</text>
</comment>
<reference evidence="2 3" key="1">
    <citation type="submission" date="2016-08" db="EMBL/GenBank/DDBJ databases">
        <title>A Parts List for Fungal Cellulosomes Revealed by Comparative Genomics.</title>
        <authorList>
            <consortium name="DOE Joint Genome Institute"/>
            <person name="Haitjema C.H."/>
            <person name="Gilmore S.P."/>
            <person name="Henske J.K."/>
            <person name="Solomon K.V."/>
            <person name="De Groot R."/>
            <person name="Kuo A."/>
            <person name="Mondo S.J."/>
            <person name="Salamov A.A."/>
            <person name="Labutti K."/>
            <person name="Zhao Z."/>
            <person name="Chiniquy J."/>
            <person name="Barry K."/>
            <person name="Brewer H.M."/>
            <person name="Purvine S.O."/>
            <person name="Wright A.T."/>
            <person name="Boxma B."/>
            <person name="Van Alen T."/>
            <person name="Hackstein J.H."/>
            <person name="Baker S.E."/>
            <person name="Grigoriev I.V."/>
            <person name="O'Malley M.A."/>
        </authorList>
    </citation>
    <scope>NUCLEOTIDE SEQUENCE [LARGE SCALE GENOMIC DNA]</scope>
    <source>
        <strain evidence="2 3">S4</strain>
    </source>
</reference>
<dbReference type="AlphaFoldDB" id="A0A1Y1X0W9"/>
<name>A0A1Y1X0W9_9FUNG</name>
<dbReference type="OrthoDB" id="1394818at2759"/>
<dbReference type="Gene3D" id="3.80.10.10">
    <property type="entry name" value="Ribonuclease Inhibitor"/>
    <property type="match status" value="1"/>
</dbReference>
<keyword evidence="3" id="KW-1185">Reference proteome</keyword>
<gene>
    <name evidence="2" type="ORF">BCR32DRAFT_281512</name>
</gene>
<protein>
    <recommendedName>
        <fullName evidence="4">RNI-like protein</fullName>
    </recommendedName>
</protein>